<sequence length="131" mass="15372">MLNLHILQMADYFFVLFHTCLILFNLFGWLWKPLQKWQLLTISLTFASWLGLGIWYGLGYCPLTDWHWDILRQMGETNLPNSYISYLFQRLLGLKLPDLWVDVLTVSMAILALAASIWVNFFQKRKGNSIA</sequence>
<feature type="transmembrane region" description="Helical" evidence="1">
    <location>
        <begin position="12"/>
        <end position="30"/>
    </location>
</feature>
<dbReference type="Pfam" id="PF10861">
    <property type="entry name" value="DUF2784"/>
    <property type="match status" value="1"/>
</dbReference>
<evidence type="ECO:0008006" key="4">
    <source>
        <dbReference type="Google" id="ProtNLM"/>
    </source>
</evidence>
<evidence type="ECO:0000313" key="2">
    <source>
        <dbReference type="EMBL" id="SDY39103.1"/>
    </source>
</evidence>
<keyword evidence="3" id="KW-1185">Reference proteome</keyword>
<feature type="transmembrane region" description="Helical" evidence="1">
    <location>
        <begin position="99"/>
        <end position="122"/>
    </location>
</feature>
<keyword evidence="1" id="KW-0472">Membrane</keyword>
<dbReference type="EMBL" id="FNQC01000001">
    <property type="protein sequence ID" value="SDY39103.1"/>
    <property type="molecule type" value="Genomic_DNA"/>
</dbReference>
<keyword evidence="1" id="KW-1133">Transmembrane helix</keyword>
<comment type="caution">
    <text evidence="2">The sequence shown here is derived from an EMBL/GenBank/DDBJ whole genome shotgun (WGS) entry which is preliminary data.</text>
</comment>
<feature type="transmembrane region" description="Helical" evidence="1">
    <location>
        <begin position="37"/>
        <end position="58"/>
    </location>
</feature>
<gene>
    <name evidence="2" type="ORF">SAMN05444412_1011</name>
</gene>
<keyword evidence="1" id="KW-0812">Transmembrane</keyword>
<reference evidence="2 3" key="1">
    <citation type="submission" date="2016-10" db="EMBL/GenBank/DDBJ databases">
        <authorList>
            <person name="Varghese N."/>
            <person name="Submissions S."/>
        </authorList>
    </citation>
    <scope>NUCLEOTIDE SEQUENCE [LARGE SCALE GENOMIC DNA]</scope>
    <source>
        <strain evidence="2 3">DSM 17997</strain>
    </source>
</reference>
<accession>A0A1H3JGI9</accession>
<proteinExistence type="predicted"/>
<dbReference type="InterPro" id="IPR021218">
    <property type="entry name" value="DUF2784"/>
</dbReference>
<protein>
    <recommendedName>
        <fullName evidence="4">DUF2784 domain-containing protein</fullName>
    </recommendedName>
</protein>
<dbReference type="Proteomes" id="UP000199663">
    <property type="component" value="Unassembled WGS sequence"/>
</dbReference>
<evidence type="ECO:0000313" key="3">
    <source>
        <dbReference type="Proteomes" id="UP000199663"/>
    </source>
</evidence>
<name>A0A1H3JGI9_9BACT</name>
<evidence type="ECO:0000256" key="1">
    <source>
        <dbReference type="SAM" id="Phobius"/>
    </source>
</evidence>
<organism evidence="2 3">
    <name type="scientific">Rhodonellum ikkaensis</name>
    <dbReference type="NCBI Taxonomy" id="336829"/>
    <lineage>
        <taxon>Bacteria</taxon>
        <taxon>Pseudomonadati</taxon>
        <taxon>Bacteroidota</taxon>
        <taxon>Cytophagia</taxon>
        <taxon>Cytophagales</taxon>
        <taxon>Cytophagaceae</taxon>
        <taxon>Rhodonellum</taxon>
    </lineage>
</organism>